<keyword evidence="2" id="KW-0812">Transmembrane</keyword>
<dbReference type="EMBL" id="JASSZA010000005">
    <property type="protein sequence ID" value="KAK2112251.1"/>
    <property type="molecule type" value="Genomic_DNA"/>
</dbReference>
<accession>A0ABQ9VSY8</accession>
<proteinExistence type="predicted"/>
<evidence type="ECO:0000313" key="3">
    <source>
        <dbReference type="EMBL" id="KAK2112251.1"/>
    </source>
</evidence>
<gene>
    <name evidence="3" type="ORF">P7K49_011998</name>
</gene>
<protein>
    <submittedName>
        <fullName evidence="3">Uncharacterized protein</fullName>
    </submittedName>
</protein>
<name>A0ABQ9VSY8_SAGOE</name>
<feature type="region of interest" description="Disordered" evidence="1">
    <location>
        <begin position="1"/>
        <end position="42"/>
    </location>
</feature>
<evidence type="ECO:0000256" key="2">
    <source>
        <dbReference type="SAM" id="Phobius"/>
    </source>
</evidence>
<sequence>MEIHTGSLDTLGCDCGWAGEREAPGGSRQATEGAGPPQPRPEPGAWWQFFLLACTQVALTISLSSGHAKQNRDPGRNGCRGHGPLQGMTAGHQEGMEGIGCLGTVPW</sequence>
<dbReference type="Proteomes" id="UP001266305">
    <property type="component" value="Unassembled WGS sequence"/>
</dbReference>
<feature type="transmembrane region" description="Helical" evidence="2">
    <location>
        <begin position="45"/>
        <end position="63"/>
    </location>
</feature>
<keyword evidence="4" id="KW-1185">Reference proteome</keyword>
<evidence type="ECO:0000256" key="1">
    <source>
        <dbReference type="SAM" id="MobiDB-lite"/>
    </source>
</evidence>
<evidence type="ECO:0000313" key="4">
    <source>
        <dbReference type="Proteomes" id="UP001266305"/>
    </source>
</evidence>
<comment type="caution">
    <text evidence="3">The sequence shown here is derived from an EMBL/GenBank/DDBJ whole genome shotgun (WGS) entry which is preliminary data.</text>
</comment>
<feature type="region of interest" description="Disordered" evidence="1">
    <location>
        <begin position="65"/>
        <end position="95"/>
    </location>
</feature>
<organism evidence="3 4">
    <name type="scientific">Saguinus oedipus</name>
    <name type="common">Cotton-top tamarin</name>
    <name type="synonym">Oedipomidas oedipus</name>
    <dbReference type="NCBI Taxonomy" id="9490"/>
    <lineage>
        <taxon>Eukaryota</taxon>
        <taxon>Metazoa</taxon>
        <taxon>Chordata</taxon>
        <taxon>Craniata</taxon>
        <taxon>Vertebrata</taxon>
        <taxon>Euteleostomi</taxon>
        <taxon>Mammalia</taxon>
        <taxon>Eutheria</taxon>
        <taxon>Euarchontoglires</taxon>
        <taxon>Primates</taxon>
        <taxon>Haplorrhini</taxon>
        <taxon>Platyrrhini</taxon>
        <taxon>Cebidae</taxon>
        <taxon>Callitrichinae</taxon>
        <taxon>Saguinus</taxon>
    </lineage>
</organism>
<keyword evidence="2" id="KW-0472">Membrane</keyword>
<reference evidence="3 4" key="1">
    <citation type="submission" date="2023-05" db="EMBL/GenBank/DDBJ databases">
        <title>B98-5 Cell Line De Novo Hybrid Assembly: An Optical Mapping Approach.</title>
        <authorList>
            <person name="Kananen K."/>
            <person name="Auerbach J.A."/>
            <person name="Kautto E."/>
            <person name="Blachly J.S."/>
        </authorList>
    </citation>
    <scope>NUCLEOTIDE SEQUENCE [LARGE SCALE GENOMIC DNA]</scope>
    <source>
        <strain evidence="3">B95-8</strain>
        <tissue evidence="3">Cell line</tissue>
    </source>
</reference>
<keyword evidence="2" id="KW-1133">Transmembrane helix</keyword>